<evidence type="ECO:0000256" key="1">
    <source>
        <dbReference type="ARBA" id="ARBA00004377"/>
    </source>
</evidence>
<dbReference type="AlphaFoldDB" id="A0A6C1B4G8"/>
<keyword evidence="4 9" id="KW-1003">Cell membrane</keyword>
<comment type="subcellular location">
    <subcellularLocation>
        <location evidence="1 9">Cell inner membrane</location>
        <topology evidence="1 9">Single-pass membrane protein</topology>
    </subcellularLocation>
</comment>
<evidence type="ECO:0000256" key="3">
    <source>
        <dbReference type="ARBA" id="ARBA00022448"/>
    </source>
</evidence>
<name>A0A6C1B4G8_9RHOO</name>
<comment type="similarity">
    <text evidence="2 9">Belongs to the membrane fusion protein (MFP) (TC 8.A.1) family.</text>
</comment>
<keyword evidence="6" id="KW-0812">Transmembrane</keyword>
<dbReference type="Proteomes" id="UP000501991">
    <property type="component" value="Chromosome"/>
</dbReference>
<protein>
    <recommendedName>
        <fullName evidence="9">Membrane fusion protein (MFP) family protein</fullName>
    </recommendedName>
</protein>
<dbReference type="Pfam" id="PF25994">
    <property type="entry name" value="HH_AprE"/>
    <property type="match status" value="1"/>
</dbReference>
<evidence type="ECO:0000256" key="8">
    <source>
        <dbReference type="ARBA" id="ARBA00023136"/>
    </source>
</evidence>
<dbReference type="InterPro" id="IPR058982">
    <property type="entry name" value="Beta-barrel_AprE"/>
</dbReference>
<dbReference type="GO" id="GO:0009306">
    <property type="term" value="P:protein secretion"/>
    <property type="evidence" value="ECO:0007669"/>
    <property type="project" value="InterPro"/>
</dbReference>
<evidence type="ECO:0000259" key="12">
    <source>
        <dbReference type="Pfam" id="PF26002"/>
    </source>
</evidence>
<reference evidence="13 14" key="1">
    <citation type="submission" date="2020-02" db="EMBL/GenBank/DDBJ databases">
        <title>Nitrogenibacter mangrovi gen. nov., sp. nov. isolated from mangrove sediment, a denitrifying betaproteobacterium.</title>
        <authorList>
            <person name="Liao H."/>
            <person name="Tian Y."/>
        </authorList>
    </citation>
    <scope>NUCLEOTIDE SEQUENCE [LARGE SCALE GENOMIC DNA]</scope>
    <source>
        <strain evidence="13 14">M9-3-2</strain>
    </source>
</reference>
<dbReference type="InterPro" id="IPR006144">
    <property type="entry name" value="Secretion_HlyD_CS"/>
</dbReference>
<keyword evidence="3 9" id="KW-0813">Transport</keyword>
<dbReference type="EMBL" id="CP048836">
    <property type="protein sequence ID" value="QID17094.1"/>
    <property type="molecule type" value="Genomic_DNA"/>
</dbReference>
<evidence type="ECO:0000256" key="2">
    <source>
        <dbReference type="ARBA" id="ARBA00009477"/>
    </source>
</evidence>
<feature type="coiled-coil region" evidence="10">
    <location>
        <begin position="202"/>
        <end position="284"/>
    </location>
</feature>
<dbReference type="Gene3D" id="2.40.30.170">
    <property type="match status" value="1"/>
</dbReference>
<dbReference type="SUPFAM" id="SSF111369">
    <property type="entry name" value="HlyD-like secretion proteins"/>
    <property type="match status" value="1"/>
</dbReference>
<dbReference type="PANTHER" id="PTHR30386">
    <property type="entry name" value="MEMBRANE FUSION SUBUNIT OF EMRAB-TOLC MULTIDRUG EFFLUX PUMP"/>
    <property type="match status" value="1"/>
</dbReference>
<keyword evidence="10" id="KW-0175">Coiled coil</keyword>
<sequence>MSHIDSDAFERIGQLSGAVSSRTRPWLDRILGRWMPEERFDDHDWAADADWAHLQQEPLRARGLLRAALVVFILLGVWASFAQIDEVTKGEGKVIPSSQVQVLQSVDGGVVEDILVHEGDTVDAGQVLVRIDPTRFVSSFRENRVQYLALLAKSARLRAISEGKAFVPPEEVVKGAPDVVKQEQELYKSSQAELDAEMGIARQQVKQRNQELVEARARLAQASKGLSLAEQELKVTRPLLSSGAVSEVELLRLERDVSRLRGERNQTSAQISRIQSAIVEAEQNIQDVDLTFRNAARTELSDTMAKLNSLSEGSTALADRVKHAEVRSPMHGTVKRLLVNTIGGVVQPGKEVAEVVPLDDALLLEARIKPQDIGFLRPGQKALVKFTAYDFAIYGGLEATVEHIGADTVTDEKGNAFYVIRVRTKKSSLGKNLPIIPGMVAQVDVLTGKKTILAYLLKPVLRAKANALTER</sequence>
<dbReference type="PROSITE" id="PS00543">
    <property type="entry name" value="HLYD_FAMILY"/>
    <property type="match status" value="1"/>
</dbReference>
<evidence type="ECO:0000256" key="6">
    <source>
        <dbReference type="ARBA" id="ARBA00022692"/>
    </source>
</evidence>
<evidence type="ECO:0000256" key="5">
    <source>
        <dbReference type="ARBA" id="ARBA00022519"/>
    </source>
</evidence>
<accession>A0A6C1B4G8</accession>
<evidence type="ECO:0000259" key="11">
    <source>
        <dbReference type="Pfam" id="PF25994"/>
    </source>
</evidence>
<evidence type="ECO:0000256" key="9">
    <source>
        <dbReference type="RuleBase" id="RU365093"/>
    </source>
</evidence>
<dbReference type="KEGG" id="azq:G3580_05230"/>
<evidence type="ECO:0000313" key="14">
    <source>
        <dbReference type="Proteomes" id="UP000501991"/>
    </source>
</evidence>
<gene>
    <name evidence="13" type="ORF">G3580_05230</name>
</gene>
<evidence type="ECO:0000313" key="13">
    <source>
        <dbReference type="EMBL" id="QID17094.1"/>
    </source>
</evidence>
<dbReference type="RefSeq" id="WP_173764259.1">
    <property type="nucleotide sequence ID" value="NZ_CP048836.1"/>
</dbReference>
<dbReference type="PANTHER" id="PTHR30386:SF26">
    <property type="entry name" value="TRANSPORT PROTEIN COMB"/>
    <property type="match status" value="1"/>
</dbReference>
<keyword evidence="14" id="KW-1185">Reference proteome</keyword>
<feature type="domain" description="AprE-like beta-barrel" evidence="12">
    <location>
        <begin position="362"/>
        <end position="448"/>
    </location>
</feature>
<dbReference type="InterPro" id="IPR050739">
    <property type="entry name" value="MFP"/>
</dbReference>
<dbReference type="InterPro" id="IPR010129">
    <property type="entry name" value="T1SS_HlyD"/>
</dbReference>
<dbReference type="Gene3D" id="2.40.50.100">
    <property type="match status" value="1"/>
</dbReference>
<feature type="domain" description="AprE-like long alpha-helical hairpin" evidence="11">
    <location>
        <begin position="139"/>
        <end position="320"/>
    </location>
</feature>
<proteinExistence type="inferred from homology"/>
<dbReference type="GO" id="GO:0005886">
    <property type="term" value="C:plasma membrane"/>
    <property type="evidence" value="ECO:0007669"/>
    <property type="project" value="UniProtKB-SubCell"/>
</dbReference>
<organism evidence="13 14">
    <name type="scientific">Nitrogeniibacter mangrovi</name>
    <dbReference type="NCBI Taxonomy" id="2016596"/>
    <lineage>
        <taxon>Bacteria</taxon>
        <taxon>Pseudomonadati</taxon>
        <taxon>Pseudomonadota</taxon>
        <taxon>Betaproteobacteria</taxon>
        <taxon>Rhodocyclales</taxon>
        <taxon>Zoogloeaceae</taxon>
        <taxon>Nitrogeniibacter</taxon>
    </lineage>
</organism>
<dbReference type="NCBIfam" id="TIGR01843">
    <property type="entry name" value="type_I_hlyD"/>
    <property type="match status" value="1"/>
</dbReference>
<dbReference type="Pfam" id="PF26002">
    <property type="entry name" value="Beta-barrel_AprE"/>
    <property type="match status" value="1"/>
</dbReference>
<evidence type="ECO:0000256" key="10">
    <source>
        <dbReference type="SAM" id="Coils"/>
    </source>
</evidence>
<keyword evidence="8" id="KW-0472">Membrane</keyword>
<keyword evidence="7" id="KW-1133">Transmembrane helix</keyword>
<evidence type="ECO:0000256" key="7">
    <source>
        <dbReference type="ARBA" id="ARBA00022989"/>
    </source>
</evidence>
<evidence type="ECO:0000256" key="4">
    <source>
        <dbReference type="ARBA" id="ARBA00022475"/>
    </source>
</evidence>
<keyword evidence="5 9" id="KW-0997">Cell inner membrane</keyword>
<dbReference type="PRINTS" id="PR01490">
    <property type="entry name" value="RTXTOXIND"/>
</dbReference>
<dbReference type="InterPro" id="IPR058781">
    <property type="entry name" value="HH_AprE-like"/>
</dbReference>